<sequence>MRGEHIIMRGVVNSSHILQPLPDGYAGRKVRSVWLLLNEADFTAAQEAIHHRNAFLDDQMHDWNQKGDALRYHAHSSARGDVVDIIIFFEESPC</sequence>
<gene>
    <name evidence="1" type="ORF">BLA6863_00226</name>
</gene>
<name>A0A6P2GVJ6_BURL3</name>
<protein>
    <submittedName>
        <fullName evidence="1">Uncharacterized protein</fullName>
    </submittedName>
</protein>
<dbReference type="EMBL" id="CABVPY010000001">
    <property type="protein sequence ID" value="VWB08611.1"/>
    <property type="molecule type" value="Genomic_DNA"/>
</dbReference>
<reference evidence="1 2" key="1">
    <citation type="submission" date="2019-09" db="EMBL/GenBank/DDBJ databases">
        <authorList>
            <person name="Depoorter E."/>
        </authorList>
    </citation>
    <scope>NUCLEOTIDE SEQUENCE [LARGE SCALE GENOMIC DNA]</scope>
    <source>
        <strain evidence="1">LMG 6863</strain>
    </source>
</reference>
<organism evidence="1 2">
    <name type="scientific">Burkholderia lata (strain ATCC 17760 / DSM 23089 / LMG 22485 / NCIMB 9086 / R18194 / 383)</name>
    <dbReference type="NCBI Taxonomy" id="482957"/>
    <lineage>
        <taxon>Bacteria</taxon>
        <taxon>Pseudomonadati</taxon>
        <taxon>Pseudomonadota</taxon>
        <taxon>Betaproteobacteria</taxon>
        <taxon>Burkholderiales</taxon>
        <taxon>Burkholderiaceae</taxon>
        <taxon>Burkholderia</taxon>
        <taxon>Burkholderia cepacia complex</taxon>
    </lineage>
</organism>
<proteinExistence type="predicted"/>
<dbReference type="Proteomes" id="UP000494170">
    <property type="component" value="Unassembled WGS sequence"/>
</dbReference>
<evidence type="ECO:0000313" key="2">
    <source>
        <dbReference type="Proteomes" id="UP000494170"/>
    </source>
</evidence>
<dbReference type="AlphaFoldDB" id="A0A6P2GVJ6"/>
<accession>A0A6P2GVJ6</accession>
<evidence type="ECO:0000313" key="1">
    <source>
        <dbReference type="EMBL" id="VWB08611.1"/>
    </source>
</evidence>